<evidence type="ECO:0000313" key="2">
    <source>
        <dbReference type="EMBL" id="KXB73577.1"/>
    </source>
</evidence>
<dbReference type="CDD" id="cd18809">
    <property type="entry name" value="SF1_C_RecD"/>
    <property type="match status" value="1"/>
</dbReference>
<evidence type="ECO:0000259" key="1">
    <source>
        <dbReference type="Pfam" id="PF13538"/>
    </source>
</evidence>
<comment type="caution">
    <text evidence="2">The sequence shown here is derived from an EMBL/GenBank/DDBJ whole genome shotgun (WGS) entry which is preliminary data.</text>
</comment>
<feature type="domain" description="UvrD-like helicase C-terminal" evidence="1">
    <location>
        <begin position="420"/>
        <end position="471"/>
    </location>
</feature>
<keyword evidence="3" id="KW-1185">Reference proteome</keyword>
<dbReference type="STRING" id="322095.HMPREF3185_01933"/>
<dbReference type="AlphaFoldDB" id="A0A134B0X5"/>
<accession>A0A134B0X5</accession>
<dbReference type="OrthoDB" id="9803432at2"/>
<dbReference type="Pfam" id="PF13604">
    <property type="entry name" value="AAA_30"/>
    <property type="match status" value="1"/>
</dbReference>
<dbReference type="Pfam" id="PF13538">
    <property type="entry name" value="UvrD_C_2"/>
    <property type="match status" value="1"/>
</dbReference>
<protein>
    <recommendedName>
        <fullName evidence="1">UvrD-like helicase C-terminal domain-containing protein</fullName>
    </recommendedName>
</protein>
<proteinExistence type="predicted"/>
<dbReference type="EMBL" id="LSDK01000135">
    <property type="protein sequence ID" value="KXB73577.1"/>
    <property type="molecule type" value="Genomic_DNA"/>
</dbReference>
<dbReference type="CDD" id="cd17933">
    <property type="entry name" value="DEXSc_RecD-like"/>
    <property type="match status" value="1"/>
</dbReference>
<sequence length="479" mass="53610">MPYTALLSALSSLPLDGYTSDQREALGTLYEYIEEPSPYALFLLTGYAGTGKTFLLRTIADLAQRAGLRVELMASTGRAAKVLSASTGRPASTIHRTIYRASTQMQEEGGSFQLGRVSGATPTLFIVDEASMISGDTGEMTPFGSGNLLDDLLSYVWSADEAKLIFVGDTAQLPPVGTPLSDALNAEVLTSRYGLHVYGMELREVVRQKRGGILHNATQLRELLDEYADEDPEEILPIHLETEGWRGIFPVEGGTFIETLDEAYRKYGEEECLVICPSNKLALECNHTIRSSVLFYEEEPVVRGERLIVARNNYHYTKRPDRSDFIANGEIIEVQRIGRHYYEYGLHFADATIYLPDRDDSLDVRLLLTSLEDPTPQRTQAERQRLFELIAADYADIPSVTDRRKAIRRDPFWGALEVKYGYAVTAHKAQGGQWACVFVDLSFVGYLPEDRNLVRWIYTAITRATKRVYLLGYPAGLVD</sequence>
<dbReference type="Proteomes" id="UP000070224">
    <property type="component" value="Unassembled WGS sequence"/>
</dbReference>
<dbReference type="Gene3D" id="3.40.50.300">
    <property type="entry name" value="P-loop containing nucleotide triphosphate hydrolases"/>
    <property type="match status" value="2"/>
</dbReference>
<dbReference type="InterPro" id="IPR027417">
    <property type="entry name" value="P-loop_NTPase"/>
</dbReference>
<dbReference type="PATRIC" id="fig|322095.3.peg.1908"/>
<dbReference type="InterPro" id="IPR027785">
    <property type="entry name" value="UvrD-like_helicase_C"/>
</dbReference>
<gene>
    <name evidence="2" type="ORF">HMPREF3185_01933</name>
</gene>
<reference evidence="3" key="1">
    <citation type="submission" date="2016-01" db="EMBL/GenBank/DDBJ databases">
        <authorList>
            <person name="Mitreva M."/>
            <person name="Pepin K.H."/>
            <person name="Mihindukulasuriya K.A."/>
            <person name="Fulton R."/>
            <person name="Fronick C."/>
            <person name="O'Laughlin M."/>
            <person name="Miner T."/>
            <person name="Herter B."/>
            <person name="Rosa B.A."/>
            <person name="Cordes M."/>
            <person name="Tomlinson C."/>
            <person name="Wollam A."/>
            <person name="Palsikar V.B."/>
            <person name="Mardis E.R."/>
            <person name="Wilson R.K."/>
        </authorList>
    </citation>
    <scope>NUCLEOTIDE SEQUENCE [LARGE SCALE GENOMIC DNA]</scope>
    <source>
        <strain evidence="3">KA00683</strain>
    </source>
</reference>
<evidence type="ECO:0000313" key="3">
    <source>
        <dbReference type="Proteomes" id="UP000070224"/>
    </source>
</evidence>
<dbReference type="RefSeq" id="WP_060935994.1">
    <property type="nucleotide sequence ID" value="NZ_KQ960465.1"/>
</dbReference>
<organism evidence="2 3">
    <name type="scientific">Porphyromonas somerae</name>
    <dbReference type="NCBI Taxonomy" id="322095"/>
    <lineage>
        <taxon>Bacteria</taxon>
        <taxon>Pseudomonadati</taxon>
        <taxon>Bacteroidota</taxon>
        <taxon>Bacteroidia</taxon>
        <taxon>Bacteroidales</taxon>
        <taxon>Porphyromonadaceae</taxon>
        <taxon>Porphyromonas</taxon>
    </lineage>
</organism>
<dbReference type="SUPFAM" id="SSF52540">
    <property type="entry name" value="P-loop containing nucleoside triphosphate hydrolases"/>
    <property type="match status" value="1"/>
</dbReference>
<name>A0A134B0X5_9PORP</name>